<dbReference type="SMART" id="SM00849">
    <property type="entry name" value="Lactamase_B"/>
    <property type="match status" value="1"/>
</dbReference>
<protein>
    <submittedName>
        <fullName evidence="2">MBL fold metallo-hydrolase</fullName>
    </submittedName>
</protein>
<reference evidence="2 3" key="1">
    <citation type="submission" date="2021-03" db="EMBL/GenBank/DDBJ databases">
        <title>Metabolic Capacity of the Antarctic Cyanobacterium Phormidium pseudopriestleyi that Sustains Oxygenic Photosynthesis in the Presence of Hydrogen Sulfide.</title>
        <authorList>
            <person name="Lumian J.E."/>
            <person name="Jungblut A.D."/>
            <person name="Dillon M.L."/>
            <person name="Hawes I."/>
            <person name="Doran P.T."/>
            <person name="Mackey T.J."/>
            <person name="Dick G.J."/>
            <person name="Grettenberger C.L."/>
            <person name="Sumner D.Y."/>
        </authorList>
    </citation>
    <scope>NUCLEOTIDE SEQUENCE [LARGE SCALE GENOMIC DNA]</scope>
    <source>
        <strain evidence="2 3">FRX01</strain>
    </source>
</reference>
<evidence type="ECO:0000259" key="1">
    <source>
        <dbReference type="SMART" id="SM00849"/>
    </source>
</evidence>
<accession>A0ABS3FVX3</accession>
<sequence length="559" mass="62381">MDQLECLPYSVGHGDEGVSLQVRMGPYRILLDCGIRDISPLQAGLEKKGSGPGSLPADLVLVSHAHADHARGLWSLHQAFPQLPIYASEVTTELLPLNWPEGERDRLRFCQALPWRTPVEFLDGLTAELFPAGHLPGAAAILLSYTPTPSGRSPQPPRPYTLLYTGDFFLSNSRLVEGLPLDELRGLDPDVLIVEGSYGTSRFPHRRSQENQLAERIERAIGQGQSVLLPTPTVGLGQEILMLLRSHHQFTGRDLDIWVEGTVADACDIYLELLPQFPASVQNFARHQPLFWDERIRPRVRRLFPEHRSQLANGPCVLLTELSNHLKAFDGGDRQPWLILLPEYPGQPQRYNPESLFAHLPESQFTLETYLLAQHCDGNSTTQLIHNLHPQHVVFIHGSPAYLADLTNLDELRNRYHLHTPEAGSLVELPIGETILQPATPAEIYPGELTEHQGSVTLSLSQTLALDPRWQKFSDTGLIEARWQGEELVVRGVSQRELLSQGSAARVNANIECCGNCRYYRGQRCWNQISPLFGFKVTPDGYCPAFESAMVSPVSQPDS</sequence>
<dbReference type="PANTHER" id="PTHR11203">
    <property type="entry name" value="CLEAVAGE AND POLYADENYLATION SPECIFICITY FACTOR FAMILY MEMBER"/>
    <property type="match status" value="1"/>
</dbReference>
<name>A0ABS3FVX3_9CYAN</name>
<gene>
    <name evidence="2" type="ORF">J0895_19785</name>
</gene>
<dbReference type="InterPro" id="IPR050698">
    <property type="entry name" value="MBL"/>
</dbReference>
<feature type="domain" description="Metallo-beta-lactamase" evidence="1">
    <location>
        <begin position="16"/>
        <end position="205"/>
    </location>
</feature>
<dbReference type="RefSeq" id="WP_207089721.1">
    <property type="nucleotide sequence ID" value="NZ_JAFLQW010000519.1"/>
</dbReference>
<proteinExistence type="predicted"/>
<dbReference type="PANTHER" id="PTHR11203:SF37">
    <property type="entry name" value="INTEGRATOR COMPLEX SUBUNIT 11"/>
    <property type="match status" value="1"/>
</dbReference>
<evidence type="ECO:0000313" key="3">
    <source>
        <dbReference type="Proteomes" id="UP000664844"/>
    </source>
</evidence>
<organism evidence="2 3">
    <name type="scientific">Phormidium pseudopriestleyi FRX01</name>
    <dbReference type="NCBI Taxonomy" id="1759528"/>
    <lineage>
        <taxon>Bacteria</taxon>
        <taxon>Bacillati</taxon>
        <taxon>Cyanobacteriota</taxon>
        <taxon>Cyanophyceae</taxon>
        <taxon>Oscillatoriophycideae</taxon>
        <taxon>Oscillatoriales</taxon>
        <taxon>Oscillatoriaceae</taxon>
        <taxon>Phormidium</taxon>
    </lineage>
</organism>
<comment type="caution">
    <text evidence="2">The sequence shown here is derived from an EMBL/GenBank/DDBJ whole genome shotgun (WGS) entry which is preliminary data.</text>
</comment>
<dbReference type="Gene3D" id="3.60.15.10">
    <property type="entry name" value="Ribonuclease Z/Hydroxyacylglutathione hydrolase-like"/>
    <property type="match status" value="1"/>
</dbReference>
<dbReference type="Proteomes" id="UP000664844">
    <property type="component" value="Unassembled WGS sequence"/>
</dbReference>
<dbReference type="InterPro" id="IPR001279">
    <property type="entry name" value="Metallo-B-lactamas"/>
</dbReference>
<keyword evidence="3" id="KW-1185">Reference proteome</keyword>
<evidence type="ECO:0000313" key="2">
    <source>
        <dbReference type="EMBL" id="MBO0351275.1"/>
    </source>
</evidence>
<dbReference type="InterPro" id="IPR036866">
    <property type="entry name" value="RibonucZ/Hydroxyglut_hydro"/>
</dbReference>
<dbReference type="SUPFAM" id="SSF56281">
    <property type="entry name" value="Metallo-hydrolase/oxidoreductase"/>
    <property type="match status" value="1"/>
</dbReference>
<dbReference type="Pfam" id="PF12706">
    <property type="entry name" value="Lactamase_B_2"/>
    <property type="match status" value="1"/>
</dbReference>
<dbReference type="EMBL" id="JAFLQW010000519">
    <property type="protein sequence ID" value="MBO0351275.1"/>
    <property type="molecule type" value="Genomic_DNA"/>
</dbReference>